<name>A0A0F9MIQ8_9ZZZZ</name>
<reference evidence="1" key="1">
    <citation type="journal article" date="2015" name="Nature">
        <title>Complex archaea that bridge the gap between prokaryotes and eukaryotes.</title>
        <authorList>
            <person name="Spang A."/>
            <person name="Saw J.H."/>
            <person name="Jorgensen S.L."/>
            <person name="Zaremba-Niedzwiedzka K."/>
            <person name="Martijn J."/>
            <person name="Lind A.E."/>
            <person name="van Eijk R."/>
            <person name="Schleper C."/>
            <person name="Guy L."/>
            <person name="Ettema T.J."/>
        </authorList>
    </citation>
    <scope>NUCLEOTIDE SEQUENCE</scope>
</reference>
<dbReference type="EMBL" id="LAZR01005534">
    <property type="protein sequence ID" value="KKM99116.1"/>
    <property type="molecule type" value="Genomic_DNA"/>
</dbReference>
<comment type="caution">
    <text evidence="1">The sequence shown here is derived from an EMBL/GenBank/DDBJ whole genome shotgun (WGS) entry which is preliminary data.</text>
</comment>
<organism evidence="1">
    <name type="scientific">marine sediment metagenome</name>
    <dbReference type="NCBI Taxonomy" id="412755"/>
    <lineage>
        <taxon>unclassified sequences</taxon>
        <taxon>metagenomes</taxon>
        <taxon>ecological metagenomes</taxon>
    </lineage>
</organism>
<gene>
    <name evidence="1" type="ORF">LCGC14_1151120</name>
</gene>
<dbReference type="AlphaFoldDB" id="A0A0F9MIQ8"/>
<sequence length="110" mass="11326">MATTSFGHTSTAADEVVTTSFPIERGRLKAVAIVQTGGVSIPGSLFASISVATDPASSATISAVLLIGSFTTLQPLGWDGDIPLGPGHTIFARFHTRAAAEMKIVLTVEI</sequence>
<accession>A0A0F9MIQ8</accession>
<evidence type="ECO:0000313" key="1">
    <source>
        <dbReference type="EMBL" id="KKM99116.1"/>
    </source>
</evidence>
<proteinExistence type="predicted"/>
<protein>
    <submittedName>
        <fullName evidence="1">Uncharacterized protein</fullName>
    </submittedName>
</protein>